<evidence type="ECO:0000313" key="5">
    <source>
        <dbReference type="EMBL" id="KAG7054352.1"/>
    </source>
</evidence>
<evidence type="ECO:0000256" key="1">
    <source>
        <dbReference type="ARBA" id="ARBA00005725"/>
    </source>
</evidence>
<comment type="caution">
    <text evidence="5">The sequence shown here is derived from an EMBL/GenBank/DDBJ whole genome shotgun (WGS) entry which is preliminary data.</text>
</comment>
<dbReference type="Pfam" id="PF05368">
    <property type="entry name" value="NmrA"/>
    <property type="match status" value="1"/>
</dbReference>
<dbReference type="AlphaFoldDB" id="A0A9P7UIA2"/>
<organism evidence="5 6">
    <name type="scientific">Colletotrichum scovillei</name>
    <dbReference type="NCBI Taxonomy" id="1209932"/>
    <lineage>
        <taxon>Eukaryota</taxon>
        <taxon>Fungi</taxon>
        <taxon>Dikarya</taxon>
        <taxon>Ascomycota</taxon>
        <taxon>Pezizomycotina</taxon>
        <taxon>Sordariomycetes</taxon>
        <taxon>Hypocreomycetidae</taxon>
        <taxon>Glomerellales</taxon>
        <taxon>Glomerellaceae</taxon>
        <taxon>Colletotrichum</taxon>
        <taxon>Colletotrichum acutatum species complex</taxon>
    </lineage>
</organism>
<keyword evidence="6" id="KW-1185">Reference proteome</keyword>
<comment type="similarity">
    <text evidence="1">Belongs to the NmrA-type oxidoreductase family. Isoflavone reductase subfamily.</text>
</comment>
<feature type="domain" description="NmrA-like" evidence="4">
    <location>
        <begin position="2"/>
        <end position="292"/>
    </location>
</feature>
<dbReference type="Gene3D" id="3.40.50.720">
    <property type="entry name" value="NAD(P)-binding Rossmann-like Domain"/>
    <property type="match status" value="1"/>
</dbReference>
<dbReference type="InterPro" id="IPR008030">
    <property type="entry name" value="NmrA-like"/>
</dbReference>
<evidence type="ECO:0000313" key="6">
    <source>
        <dbReference type="Proteomes" id="UP000699042"/>
    </source>
</evidence>
<sequence>MASIIAVAGGTGDLGRTIVEAILADGKFSVVILSRKKEIGACILPVDYSSVDNIARVLEENDVHTVISTLNNMAVELIAAADQAAATKRYVPSIWGAKFRREYAEEMPIIRPKILIIDALEKTNLEFSAWYPGYFADYYVCPPLESHLTSMAMVVDVVNNKAGIPGSGDVPVAMTFTSDLAKFVAAALTLPKWEQETYLVGDKLTWNQLVELAEAVKGVKFDVSHDSIETLKAGKVTKLPRHRSPYPYISDEQLQPMFAILGLMFERGVFDLRVETSITQDFPDLKLRSMKELLEEAYKLKV</sequence>
<name>A0A9P7UIA2_9PEZI</name>
<dbReference type="InterPro" id="IPR051609">
    <property type="entry name" value="NmrA/Isoflavone_reductase-like"/>
</dbReference>
<dbReference type="Proteomes" id="UP000699042">
    <property type="component" value="Unassembled WGS sequence"/>
</dbReference>
<keyword evidence="2" id="KW-0521">NADP</keyword>
<keyword evidence="3" id="KW-0560">Oxidoreductase</keyword>
<reference evidence="5" key="1">
    <citation type="submission" date="2021-05" db="EMBL/GenBank/DDBJ databases">
        <title>Comparative genomics of three Colletotrichum scovillei strains and genetic complementation revealed genes involved fungal growth and virulence on chili pepper.</title>
        <authorList>
            <person name="Hsieh D.-K."/>
            <person name="Chuang S.-C."/>
            <person name="Chen C.-Y."/>
            <person name="Chao Y.-T."/>
            <person name="Lu M.-Y.J."/>
            <person name="Lee M.-H."/>
            <person name="Shih M.-C."/>
        </authorList>
    </citation>
    <scope>NUCLEOTIDE SEQUENCE</scope>
    <source>
        <strain evidence="5">Coll-153</strain>
    </source>
</reference>
<evidence type="ECO:0000256" key="2">
    <source>
        <dbReference type="ARBA" id="ARBA00022857"/>
    </source>
</evidence>
<dbReference type="EMBL" id="JAESDN010000003">
    <property type="protein sequence ID" value="KAG7054352.1"/>
    <property type="molecule type" value="Genomic_DNA"/>
</dbReference>
<dbReference type="Gene3D" id="3.90.25.10">
    <property type="entry name" value="UDP-galactose 4-epimerase, domain 1"/>
    <property type="match status" value="1"/>
</dbReference>
<dbReference type="PANTHER" id="PTHR47706:SF4">
    <property type="entry name" value="NMRA-LIKE DOMAIN-CONTAINING PROTEIN"/>
    <property type="match status" value="1"/>
</dbReference>
<evidence type="ECO:0000259" key="4">
    <source>
        <dbReference type="Pfam" id="PF05368"/>
    </source>
</evidence>
<accession>A0A9P7UIA2</accession>
<dbReference type="PANTHER" id="PTHR47706">
    <property type="entry name" value="NMRA-LIKE FAMILY PROTEIN"/>
    <property type="match status" value="1"/>
</dbReference>
<protein>
    <submittedName>
        <fullName evidence="5">NmrA-like family protein</fullName>
    </submittedName>
</protein>
<evidence type="ECO:0000256" key="3">
    <source>
        <dbReference type="ARBA" id="ARBA00023002"/>
    </source>
</evidence>
<dbReference type="SUPFAM" id="SSF51735">
    <property type="entry name" value="NAD(P)-binding Rossmann-fold domains"/>
    <property type="match status" value="1"/>
</dbReference>
<dbReference type="InterPro" id="IPR036291">
    <property type="entry name" value="NAD(P)-bd_dom_sf"/>
</dbReference>
<proteinExistence type="inferred from homology"/>
<dbReference type="GO" id="GO:0016491">
    <property type="term" value="F:oxidoreductase activity"/>
    <property type="evidence" value="ECO:0007669"/>
    <property type="project" value="UniProtKB-KW"/>
</dbReference>
<gene>
    <name evidence="5" type="ORF">JMJ77_001419</name>
</gene>